<protein>
    <submittedName>
        <fullName evidence="4">GNAT family N-acetyltransferase</fullName>
    </submittedName>
</protein>
<dbReference type="Gene3D" id="3.40.630.30">
    <property type="match status" value="1"/>
</dbReference>
<dbReference type="EMBL" id="PDOF01000001">
    <property type="protein sequence ID" value="PYZ97471.1"/>
    <property type="molecule type" value="Genomic_DNA"/>
</dbReference>
<evidence type="ECO:0000256" key="1">
    <source>
        <dbReference type="ARBA" id="ARBA00022679"/>
    </source>
</evidence>
<dbReference type="InterPro" id="IPR016181">
    <property type="entry name" value="Acyl_CoA_acyltransferase"/>
</dbReference>
<reference evidence="4 5" key="1">
    <citation type="submission" date="2017-10" db="EMBL/GenBank/DDBJ databases">
        <title>Bacillus sp. nov., a halophilic bacterium isolated from a Yangshapao Lake.</title>
        <authorList>
            <person name="Wang H."/>
        </authorList>
    </citation>
    <scope>NUCLEOTIDE SEQUENCE [LARGE SCALE GENOMIC DNA]</scope>
    <source>
        <strain evidence="4 5">YSP-3</strain>
    </source>
</reference>
<evidence type="ECO:0000313" key="5">
    <source>
        <dbReference type="Proteomes" id="UP000248066"/>
    </source>
</evidence>
<sequence>MQVLILFFICLAQGSSGLPAFLSSMPGISGAGEKEREAVIRQLNVHERSEAENILAVQVPAYQVEADWINSTSIPGLCDTPELISQSGETFYGWVEGGRVCGILAVKMADQTADIHRLVVDPAFFRRGIAGKLLDHLEKQGGFSRIIVSTGTKNLPAVSFYLKRGFSETRTIIREGISLTSFQKDM</sequence>
<dbReference type="SUPFAM" id="SSF55729">
    <property type="entry name" value="Acyl-CoA N-acyltransferases (Nat)"/>
    <property type="match status" value="1"/>
</dbReference>
<dbReference type="CDD" id="cd04301">
    <property type="entry name" value="NAT_SF"/>
    <property type="match status" value="1"/>
</dbReference>
<dbReference type="InterPro" id="IPR000182">
    <property type="entry name" value="GNAT_dom"/>
</dbReference>
<dbReference type="Proteomes" id="UP000248066">
    <property type="component" value="Unassembled WGS sequence"/>
</dbReference>
<evidence type="ECO:0000313" key="4">
    <source>
        <dbReference type="EMBL" id="PYZ97471.1"/>
    </source>
</evidence>
<dbReference type="AlphaFoldDB" id="A0A2W0H970"/>
<dbReference type="Pfam" id="PF00583">
    <property type="entry name" value="Acetyltransf_1"/>
    <property type="match status" value="1"/>
</dbReference>
<keyword evidence="5" id="KW-1185">Reference proteome</keyword>
<dbReference type="PANTHER" id="PTHR43877">
    <property type="entry name" value="AMINOALKYLPHOSPHONATE N-ACETYLTRANSFERASE-RELATED-RELATED"/>
    <property type="match status" value="1"/>
</dbReference>
<dbReference type="InterPro" id="IPR050832">
    <property type="entry name" value="Bact_Acetyltransf"/>
</dbReference>
<comment type="caution">
    <text evidence="4">The sequence shown here is derived from an EMBL/GenBank/DDBJ whole genome shotgun (WGS) entry which is preliminary data.</text>
</comment>
<name>A0A2W0H970_9BACI</name>
<dbReference type="GO" id="GO:0016747">
    <property type="term" value="F:acyltransferase activity, transferring groups other than amino-acyl groups"/>
    <property type="evidence" value="ECO:0007669"/>
    <property type="project" value="InterPro"/>
</dbReference>
<accession>A0A2W0H970</accession>
<proteinExistence type="predicted"/>
<keyword evidence="2" id="KW-0012">Acyltransferase</keyword>
<evidence type="ECO:0000256" key="2">
    <source>
        <dbReference type="ARBA" id="ARBA00023315"/>
    </source>
</evidence>
<dbReference type="PROSITE" id="PS51186">
    <property type="entry name" value="GNAT"/>
    <property type="match status" value="1"/>
</dbReference>
<feature type="domain" description="N-acetyltransferase" evidence="3">
    <location>
        <begin position="38"/>
        <end position="186"/>
    </location>
</feature>
<gene>
    <name evidence="4" type="ORF">CR205_02415</name>
</gene>
<keyword evidence="1 4" id="KW-0808">Transferase</keyword>
<evidence type="ECO:0000259" key="3">
    <source>
        <dbReference type="PROSITE" id="PS51186"/>
    </source>
</evidence>
<organism evidence="4 5">
    <name type="scientific">Alteribacter lacisalsi</name>
    <dbReference type="NCBI Taxonomy" id="2045244"/>
    <lineage>
        <taxon>Bacteria</taxon>
        <taxon>Bacillati</taxon>
        <taxon>Bacillota</taxon>
        <taxon>Bacilli</taxon>
        <taxon>Bacillales</taxon>
        <taxon>Bacillaceae</taxon>
        <taxon>Alteribacter</taxon>
    </lineage>
</organism>